<dbReference type="Proteomes" id="UP001500454">
    <property type="component" value="Unassembled WGS sequence"/>
</dbReference>
<evidence type="ECO:0008006" key="4">
    <source>
        <dbReference type="Google" id="ProtNLM"/>
    </source>
</evidence>
<feature type="transmembrane region" description="Helical" evidence="1">
    <location>
        <begin position="7"/>
        <end position="28"/>
    </location>
</feature>
<keyword evidence="1" id="KW-0812">Transmembrane</keyword>
<evidence type="ECO:0000313" key="2">
    <source>
        <dbReference type="EMBL" id="GAA4375851.1"/>
    </source>
</evidence>
<feature type="transmembrane region" description="Helical" evidence="1">
    <location>
        <begin position="125"/>
        <end position="145"/>
    </location>
</feature>
<feature type="transmembrane region" description="Helical" evidence="1">
    <location>
        <begin position="93"/>
        <end position="113"/>
    </location>
</feature>
<gene>
    <name evidence="2" type="ORF">GCM10023186_09090</name>
</gene>
<organism evidence="2 3">
    <name type="scientific">Hymenobacter koreensis</name>
    <dbReference type="NCBI Taxonomy" id="1084523"/>
    <lineage>
        <taxon>Bacteria</taxon>
        <taxon>Pseudomonadati</taxon>
        <taxon>Bacteroidota</taxon>
        <taxon>Cytophagia</taxon>
        <taxon>Cytophagales</taxon>
        <taxon>Hymenobacteraceae</taxon>
        <taxon>Hymenobacter</taxon>
    </lineage>
</organism>
<feature type="transmembrane region" description="Helical" evidence="1">
    <location>
        <begin position="59"/>
        <end position="81"/>
    </location>
</feature>
<keyword evidence="3" id="KW-1185">Reference proteome</keyword>
<comment type="caution">
    <text evidence="2">The sequence shown here is derived from an EMBL/GenBank/DDBJ whole genome shotgun (WGS) entry which is preliminary data.</text>
</comment>
<evidence type="ECO:0000313" key="3">
    <source>
        <dbReference type="Proteomes" id="UP001500454"/>
    </source>
</evidence>
<protein>
    <recommendedName>
        <fullName evidence="4">DUF2569 domain-containing protein</fullName>
    </recommendedName>
</protein>
<accession>A0ABP8IVQ6</accession>
<keyword evidence="1" id="KW-0472">Membrane</keyword>
<reference evidence="3" key="1">
    <citation type="journal article" date="2019" name="Int. J. Syst. Evol. Microbiol.">
        <title>The Global Catalogue of Microorganisms (GCM) 10K type strain sequencing project: providing services to taxonomists for standard genome sequencing and annotation.</title>
        <authorList>
            <consortium name="The Broad Institute Genomics Platform"/>
            <consortium name="The Broad Institute Genome Sequencing Center for Infectious Disease"/>
            <person name="Wu L."/>
            <person name="Ma J."/>
        </authorList>
    </citation>
    <scope>NUCLEOTIDE SEQUENCE [LARGE SCALE GENOMIC DNA]</scope>
    <source>
        <strain evidence="3">JCM 17924</strain>
    </source>
</reference>
<sequence>MNPTRETIYTYLTSCLGGSLTSAVAFTWREYRYDMRITGGNNDSLATDLGQYLSAGLTFWLLFLLGGLVLLAVFTPIYRTITYLLERRAQPWLVLLSQLVLVVMLYLICQALGNKWAMGPQVTANVRLFIGFPVLAACAAIYFYFERSATHS</sequence>
<proteinExistence type="predicted"/>
<evidence type="ECO:0000256" key="1">
    <source>
        <dbReference type="SAM" id="Phobius"/>
    </source>
</evidence>
<keyword evidence="1" id="KW-1133">Transmembrane helix</keyword>
<name>A0ABP8IVQ6_9BACT</name>
<dbReference type="EMBL" id="BAABHA010000002">
    <property type="protein sequence ID" value="GAA4375851.1"/>
    <property type="molecule type" value="Genomic_DNA"/>
</dbReference>
<dbReference type="RefSeq" id="WP_345221801.1">
    <property type="nucleotide sequence ID" value="NZ_BAABHA010000002.1"/>
</dbReference>